<dbReference type="GO" id="GO:0003700">
    <property type="term" value="F:DNA-binding transcription factor activity"/>
    <property type="evidence" value="ECO:0007669"/>
    <property type="project" value="TreeGrafter"/>
</dbReference>
<evidence type="ECO:0000256" key="2">
    <source>
        <dbReference type="ARBA" id="ARBA00023125"/>
    </source>
</evidence>
<sequence length="220" mass="24011">MSELPSPADASAERTYSGVAVAERAAQRRQRFIEAGIELFGSVGYHATTMRTLTAATGLTNRYFYESFATMEDLLVACYEQLMGDYRERLSQVLDAAEGGVEPRLRAGLTCFFEAMTNPQFAQVTHREVLGVSPRVDELYSRHMGEFAELMMEYLERAGVPIASHDPREMALVGAALAGSAIHAAAAWVRSRYSAPIGVVVEATLKIFLGAVGQLQAPKN</sequence>
<organism evidence="6 7">
    <name type="scientific">Pseudomonas nitroreducens</name>
    <dbReference type="NCBI Taxonomy" id="46680"/>
    <lineage>
        <taxon>Bacteria</taxon>
        <taxon>Pseudomonadati</taxon>
        <taxon>Pseudomonadota</taxon>
        <taxon>Gammaproteobacteria</taxon>
        <taxon>Pseudomonadales</taxon>
        <taxon>Pseudomonadaceae</taxon>
        <taxon>Pseudomonas</taxon>
    </lineage>
</organism>
<dbReference type="Proteomes" id="UP000307510">
    <property type="component" value="Unassembled WGS sequence"/>
</dbReference>
<evidence type="ECO:0000259" key="5">
    <source>
        <dbReference type="PROSITE" id="PS50977"/>
    </source>
</evidence>
<dbReference type="InterPro" id="IPR001647">
    <property type="entry name" value="HTH_TetR"/>
</dbReference>
<gene>
    <name evidence="6" type="ORF">FEA48_29990</name>
</gene>
<feature type="domain" description="HTH tetR-type" evidence="5">
    <location>
        <begin position="26"/>
        <end position="86"/>
    </location>
</feature>
<dbReference type="EMBL" id="VASG01000012">
    <property type="protein sequence ID" value="TLP68676.1"/>
    <property type="molecule type" value="Genomic_DNA"/>
</dbReference>
<evidence type="ECO:0000313" key="7">
    <source>
        <dbReference type="Proteomes" id="UP000307510"/>
    </source>
</evidence>
<name>A0A5R8ZTH8_PSENT</name>
<dbReference type="GO" id="GO:0000976">
    <property type="term" value="F:transcription cis-regulatory region binding"/>
    <property type="evidence" value="ECO:0007669"/>
    <property type="project" value="TreeGrafter"/>
</dbReference>
<accession>A0A5R8ZTH8</accession>
<dbReference type="SUPFAM" id="SSF46689">
    <property type="entry name" value="Homeodomain-like"/>
    <property type="match status" value="1"/>
</dbReference>
<dbReference type="PROSITE" id="PS50977">
    <property type="entry name" value="HTH_TETR_2"/>
    <property type="match status" value="1"/>
</dbReference>
<dbReference type="RefSeq" id="WP_138217048.1">
    <property type="nucleotide sequence ID" value="NZ_VASG01000012.1"/>
</dbReference>
<reference evidence="6 7" key="1">
    <citation type="submission" date="2019-05" db="EMBL/GenBank/DDBJ databases">
        <authorList>
            <person name="Moore K."/>
            <person name="O'Neill P."/>
            <person name="Farbos A."/>
            <person name="Studholme D.J."/>
        </authorList>
    </citation>
    <scope>NUCLEOTIDE SEQUENCE [LARGE SCALE GENOMIC DNA]</scope>
    <source>
        <strain evidence="6 7">DSM 9128</strain>
    </source>
</reference>
<dbReference type="Pfam" id="PF00440">
    <property type="entry name" value="TetR_N"/>
    <property type="match status" value="1"/>
</dbReference>
<keyword evidence="3" id="KW-0804">Transcription</keyword>
<dbReference type="AlphaFoldDB" id="A0A5R8ZTH8"/>
<keyword evidence="1" id="KW-0805">Transcription regulation</keyword>
<evidence type="ECO:0000256" key="1">
    <source>
        <dbReference type="ARBA" id="ARBA00023015"/>
    </source>
</evidence>
<dbReference type="InterPro" id="IPR050109">
    <property type="entry name" value="HTH-type_TetR-like_transc_reg"/>
</dbReference>
<dbReference type="Gene3D" id="1.10.357.10">
    <property type="entry name" value="Tetracycline Repressor, domain 2"/>
    <property type="match status" value="1"/>
</dbReference>
<reference evidence="7" key="2">
    <citation type="submission" date="2019-06" db="EMBL/GenBank/DDBJ databases">
        <title>AzeR, a transcriptional regulator that responds to azelaic acid in Pseudomonas nitroreducens.</title>
        <authorList>
            <person name="Bez C."/>
            <person name="Javvadi S.G."/>
            <person name="Bertani I."/>
            <person name="Devescovi G."/>
            <person name="Studholme D.J."/>
            <person name="Geller A."/>
            <person name="Levy A."/>
            <person name="Venturi V."/>
        </authorList>
    </citation>
    <scope>NUCLEOTIDE SEQUENCE [LARGE SCALE GENOMIC DNA]</scope>
    <source>
        <strain evidence="7">DSM 9128</strain>
    </source>
</reference>
<protein>
    <submittedName>
        <fullName evidence="6">TetR/AcrR family transcriptional regulator</fullName>
    </submittedName>
</protein>
<feature type="DNA-binding region" description="H-T-H motif" evidence="4">
    <location>
        <begin position="49"/>
        <end position="68"/>
    </location>
</feature>
<evidence type="ECO:0000256" key="4">
    <source>
        <dbReference type="PROSITE-ProRule" id="PRU00335"/>
    </source>
</evidence>
<dbReference type="PANTHER" id="PTHR30055">
    <property type="entry name" value="HTH-TYPE TRANSCRIPTIONAL REGULATOR RUTR"/>
    <property type="match status" value="1"/>
</dbReference>
<keyword evidence="2 4" id="KW-0238">DNA-binding</keyword>
<proteinExistence type="predicted"/>
<dbReference type="InterPro" id="IPR009057">
    <property type="entry name" value="Homeodomain-like_sf"/>
</dbReference>
<evidence type="ECO:0000256" key="3">
    <source>
        <dbReference type="ARBA" id="ARBA00023163"/>
    </source>
</evidence>
<evidence type="ECO:0000313" key="6">
    <source>
        <dbReference type="EMBL" id="TLP68676.1"/>
    </source>
</evidence>
<dbReference type="PANTHER" id="PTHR30055:SF234">
    <property type="entry name" value="HTH-TYPE TRANSCRIPTIONAL REGULATOR BETI"/>
    <property type="match status" value="1"/>
</dbReference>
<comment type="caution">
    <text evidence="6">The sequence shown here is derived from an EMBL/GenBank/DDBJ whole genome shotgun (WGS) entry which is preliminary data.</text>
</comment>